<organism evidence="2 3">
    <name type="scientific">Sediminivirga luteola</name>
    <dbReference type="NCBI Taxonomy" id="1774748"/>
    <lineage>
        <taxon>Bacteria</taxon>
        <taxon>Bacillati</taxon>
        <taxon>Actinomycetota</taxon>
        <taxon>Actinomycetes</taxon>
        <taxon>Micrococcales</taxon>
        <taxon>Brevibacteriaceae</taxon>
        <taxon>Sediminivirga</taxon>
    </lineage>
</organism>
<accession>A0A8J2TZ14</accession>
<evidence type="ECO:0000256" key="1">
    <source>
        <dbReference type="SAM" id="Phobius"/>
    </source>
</evidence>
<keyword evidence="1" id="KW-1133">Transmembrane helix</keyword>
<comment type="caution">
    <text evidence="2">The sequence shown here is derived from an EMBL/GenBank/DDBJ whole genome shotgun (WGS) entry which is preliminary data.</text>
</comment>
<feature type="transmembrane region" description="Helical" evidence="1">
    <location>
        <begin position="181"/>
        <end position="202"/>
    </location>
</feature>
<proteinExistence type="predicted"/>
<dbReference type="PANTHER" id="PTHR35337">
    <property type="entry name" value="SLR1478 PROTEIN"/>
    <property type="match status" value="1"/>
</dbReference>
<reference evidence="2" key="1">
    <citation type="journal article" date="2014" name="Int. J. Syst. Evol. Microbiol.">
        <title>Complete genome sequence of Corynebacterium casei LMG S-19264T (=DSM 44701T), isolated from a smear-ripened cheese.</title>
        <authorList>
            <consortium name="US DOE Joint Genome Institute (JGI-PGF)"/>
            <person name="Walter F."/>
            <person name="Albersmeier A."/>
            <person name="Kalinowski J."/>
            <person name="Ruckert C."/>
        </authorList>
    </citation>
    <scope>NUCLEOTIDE SEQUENCE</scope>
    <source>
        <strain evidence="2">CGMCC 1.12785</strain>
    </source>
</reference>
<dbReference type="RefSeq" id="WP_188550925.1">
    <property type="nucleotide sequence ID" value="NZ_BMFY01000009.1"/>
</dbReference>
<evidence type="ECO:0000313" key="2">
    <source>
        <dbReference type="EMBL" id="GGA18435.1"/>
    </source>
</evidence>
<dbReference type="PANTHER" id="PTHR35337:SF1">
    <property type="entry name" value="SLR1478 PROTEIN"/>
    <property type="match status" value="1"/>
</dbReference>
<dbReference type="AlphaFoldDB" id="A0A8J2TZ14"/>
<dbReference type="EMBL" id="BMFY01000009">
    <property type="protein sequence ID" value="GGA18435.1"/>
    <property type="molecule type" value="Genomic_DNA"/>
</dbReference>
<keyword evidence="1" id="KW-0812">Transmembrane</keyword>
<feature type="transmembrane region" description="Helical" evidence="1">
    <location>
        <begin position="208"/>
        <end position="235"/>
    </location>
</feature>
<feature type="transmembrane region" description="Helical" evidence="1">
    <location>
        <begin position="100"/>
        <end position="121"/>
    </location>
</feature>
<dbReference type="Proteomes" id="UP000616114">
    <property type="component" value="Unassembled WGS sequence"/>
</dbReference>
<dbReference type="Pfam" id="PF01944">
    <property type="entry name" value="SpoIIM"/>
    <property type="match status" value="1"/>
</dbReference>
<gene>
    <name evidence="2" type="ORF">GCM10011333_21850</name>
</gene>
<name>A0A8J2TZ14_9MICO</name>
<feature type="transmembrane region" description="Helical" evidence="1">
    <location>
        <begin position="256"/>
        <end position="277"/>
    </location>
</feature>
<dbReference type="InterPro" id="IPR002798">
    <property type="entry name" value="SpoIIM-like"/>
</dbReference>
<keyword evidence="3" id="KW-1185">Reference proteome</keyword>
<reference evidence="2" key="2">
    <citation type="submission" date="2020-09" db="EMBL/GenBank/DDBJ databases">
        <authorList>
            <person name="Sun Q."/>
            <person name="Zhou Y."/>
        </authorList>
    </citation>
    <scope>NUCLEOTIDE SEQUENCE</scope>
    <source>
        <strain evidence="2">CGMCC 1.12785</strain>
    </source>
</reference>
<sequence>MDLAALIAVKSPSWDRLDELARRRRLNGAEADEMVALYQQAATDLSAIQSVAPGNDIAVRLSSILARARVSFTGQPEGAFAGVARFFAESLPLSLYRLRWVMAGVTAGFLGFAWLIGAWVAGDAQVQNTLMPPAAQQALVENDFVNYYSENPAEVFALGVWTNNAWIALQWVVLGITGYYVIYGLLINAFNLGATAGVLHAHGEAGTFWVYILPHGLPEIMCILIAAAAGLRIFWSWVRPGPMLRRTAVAREARSLLLVALGLVLLLALSALVEAYVTPNRDMPDALRIGIGAVFVAGVGVYAGTLGRRALRAGRSADLRREHAGETQIAAD</sequence>
<feature type="transmembrane region" description="Helical" evidence="1">
    <location>
        <begin position="289"/>
        <end position="311"/>
    </location>
</feature>
<evidence type="ECO:0000313" key="3">
    <source>
        <dbReference type="Proteomes" id="UP000616114"/>
    </source>
</evidence>
<protein>
    <submittedName>
        <fullName evidence="2">Membrane protein</fullName>
    </submittedName>
</protein>
<keyword evidence="1" id="KW-0472">Membrane</keyword>